<evidence type="ECO:0000256" key="4">
    <source>
        <dbReference type="ARBA" id="ARBA00023043"/>
    </source>
</evidence>
<evidence type="ECO:0000256" key="7">
    <source>
        <dbReference type="PROSITE-ProRule" id="PRU10100"/>
    </source>
</evidence>
<evidence type="ECO:0000259" key="9">
    <source>
        <dbReference type="Pfam" id="PF00710"/>
    </source>
</evidence>
<dbReference type="PANTHER" id="PTHR11707:SF28">
    <property type="entry name" value="60 KDA LYSOPHOSPHOLIPASE"/>
    <property type="match status" value="1"/>
</dbReference>
<dbReference type="Pfam" id="PF00710">
    <property type="entry name" value="Asparaginase"/>
    <property type="match status" value="1"/>
</dbReference>
<keyword evidence="2" id="KW-0677">Repeat</keyword>
<dbReference type="InParanoid" id="A0A066VI08"/>
<evidence type="ECO:0000256" key="6">
    <source>
        <dbReference type="PROSITE-ProRule" id="PRU00023"/>
    </source>
</evidence>
<dbReference type="InterPro" id="IPR006034">
    <property type="entry name" value="Asparaginase/glutaminase-like"/>
</dbReference>
<dbReference type="InterPro" id="IPR037152">
    <property type="entry name" value="L-asparaginase_N_sf"/>
</dbReference>
<comment type="similarity">
    <text evidence="5">In the N-terminal section; belongs to the asparaginase 1 family.</text>
</comment>
<evidence type="ECO:0000259" key="10">
    <source>
        <dbReference type="Pfam" id="PF17763"/>
    </source>
</evidence>
<dbReference type="SFLD" id="SFLDS00057">
    <property type="entry name" value="Glutaminase/Asparaginase"/>
    <property type="match status" value="1"/>
</dbReference>
<dbReference type="RefSeq" id="XP_013241226.1">
    <property type="nucleotide sequence ID" value="XM_013385772.1"/>
</dbReference>
<dbReference type="SUPFAM" id="SSF48403">
    <property type="entry name" value="Ankyrin repeat"/>
    <property type="match status" value="1"/>
</dbReference>
<keyword evidence="12" id="KW-1185">Reference proteome</keyword>
<evidence type="ECO:0000256" key="2">
    <source>
        <dbReference type="ARBA" id="ARBA00022737"/>
    </source>
</evidence>
<dbReference type="GeneID" id="25266145"/>
<reference evidence="11 12" key="1">
    <citation type="submission" date="2014-05" db="EMBL/GenBank/DDBJ databases">
        <title>Draft genome sequence of a rare smut relative, Tilletiaria anomala UBC 951.</title>
        <authorList>
            <consortium name="DOE Joint Genome Institute"/>
            <person name="Toome M."/>
            <person name="Kuo A."/>
            <person name="Henrissat B."/>
            <person name="Lipzen A."/>
            <person name="Tritt A."/>
            <person name="Yoshinaga Y."/>
            <person name="Zane M."/>
            <person name="Barry K."/>
            <person name="Grigoriev I.V."/>
            <person name="Spatafora J.W."/>
            <person name="Aimea M.C."/>
        </authorList>
    </citation>
    <scope>NUCLEOTIDE SEQUENCE [LARGE SCALE GENOMIC DNA]</scope>
    <source>
        <strain evidence="11 12">UBC 951</strain>
    </source>
</reference>
<dbReference type="GO" id="GO:0009066">
    <property type="term" value="P:aspartate family amino acid metabolic process"/>
    <property type="evidence" value="ECO:0007669"/>
    <property type="project" value="UniProtKB-ARBA"/>
</dbReference>
<evidence type="ECO:0000256" key="1">
    <source>
        <dbReference type="ARBA" id="ARBA00012920"/>
    </source>
</evidence>
<feature type="region of interest" description="Disordered" evidence="8">
    <location>
        <begin position="69"/>
        <end position="135"/>
    </location>
</feature>
<feature type="repeat" description="ANK" evidence="6">
    <location>
        <begin position="657"/>
        <end position="689"/>
    </location>
</feature>
<dbReference type="SMART" id="SM00248">
    <property type="entry name" value="ANK"/>
    <property type="match status" value="2"/>
</dbReference>
<dbReference type="InterPro" id="IPR027473">
    <property type="entry name" value="L-asparaginase_C"/>
</dbReference>
<name>A0A066VI08_TILAU</name>
<dbReference type="GO" id="GO:0004067">
    <property type="term" value="F:asparaginase activity"/>
    <property type="evidence" value="ECO:0007669"/>
    <property type="project" value="UniProtKB-UniRule"/>
</dbReference>
<keyword evidence="4 6" id="KW-0040">ANK repeat</keyword>
<dbReference type="EMBL" id="JMSN01000097">
    <property type="protein sequence ID" value="KDN39943.1"/>
    <property type="molecule type" value="Genomic_DNA"/>
</dbReference>
<dbReference type="Pfam" id="PF17763">
    <property type="entry name" value="Asparaginase_C"/>
    <property type="match status" value="1"/>
</dbReference>
<feature type="compositionally biased region" description="Low complexity" evidence="8">
    <location>
        <begin position="505"/>
        <end position="514"/>
    </location>
</feature>
<protein>
    <recommendedName>
        <fullName evidence="1">asparaginase</fullName>
        <ecNumber evidence="1">3.5.1.1</ecNumber>
    </recommendedName>
</protein>
<dbReference type="FunFam" id="3.40.50.40:FF:000001">
    <property type="entry name" value="L-asparaginase 1"/>
    <property type="match status" value="1"/>
</dbReference>
<dbReference type="PROSITE" id="PS51732">
    <property type="entry name" value="ASN_GLN_ASE_3"/>
    <property type="match status" value="1"/>
</dbReference>
<dbReference type="PANTHER" id="PTHR11707">
    <property type="entry name" value="L-ASPARAGINASE"/>
    <property type="match status" value="1"/>
</dbReference>
<dbReference type="InterPro" id="IPR027474">
    <property type="entry name" value="L-asparaginase_N"/>
</dbReference>
<feature type="region of interest" description="Disordered" evidence="8">
    <location>
        <begin position="503"/>
        <end position="524"/>
    </location>
</feature>
<dbReference type="CDD" id="cd08963">
    <property type="entry name" value="L-asparaginase_I"/>
    <property type="match status" value="1"/>
</dbReference>
<evidence type="ECO:0000256" key="5">
    <source>
        <dbReference type="ARBA" id="ARBA00061199"/>
    </source>
</evidence>
<evidence type="ECO:0000313" key="12">
    <source>
        <dbReference type="Proteomes" id="UP000027361"/>
    </source>
</evidence>
<comment type="caution">
    <text evidence="11">The sequence shown here is derived from an EMBL/GenBank/DDBJ whole genome shotgun (WGS) entry which is preliminary data.</text>
</comment>
<feature type="compositionally biased region" description="Low complexity" evidence="8">
    <location>
        <begin position="92"/>
        <end position="106"/>
    </location>
</feature>
<proteinExistence type="inferred from homology"/>
<feature type="domain" description="L-asparaginase N-terminal" evidence="9">
    <location>
        <begin position="201"/>
        <end position="350"/>
    </location>
</feature>
<dbReference type="InterPro" id="IPR036770">
    <property type="entry name" value="Ankyrin_rpt-contain_sf"/>
</dbReference>
<dbReference type="Proteomes" id="UP000027361">
    <property type="component" value="Unassembled WGS sequence"/>
</dbReference>
<dbReference type="InterPro" id="IPR027475">
    <property type="entry name" value="Asparaginase/glutaminase_AS2"/>
</dbReference>
<dbReference type="SUPFAM" id="SSF53774">
    <property type="entry name" value="Glutaminase/Asparaginase"/>
    <property type="match status" value="1"/>
</dbReference>
<feature type="active site" evidence="7">
    <location>
        <position position="247"/>
    </location>
</feature>
<dbReference type="SMART" id="SM00870">
    <property type="entry name" value="Asparaginase"/>
    <property type="match status" value="1"/>
</dbReference>
<dbReference type="InterPro" id="IPR040919">
    <property type="entry name" value="Asparaginase_C"/>
</dbReference>
<evidence type="ECO:0000313" key="11">
    <source>
        <dbReference type="EMBL" id="KDN39943.1"/>
    </source>
</evidence>
<sequence length="743" mass="78778">MASESLVLCLYAGGTIGMIRHPLHGYQPHPSFLTETLRTQARFHDPFANSIFSWSDSVDRYQQWSGVHSAGGSARASRAPSPDNSSGRQREAQGSAGAAPAPASAQRLPELPPTAIREGRDSGTDNGAPPQVWPPFGSYVTVRSSSVKGTSTLNARDVKVVNVSSAAVDSPSSVNELGQGQEQVLEMRLPTMITPKGASGKRVRYAVLEYDPLLDSSEMTFSDWKRLSRDIALNYAQFDAFIVLHGTDTMAYTASALSMLLENLGKSVIVTGAQVPLSELRNDAIENMLGALTLAGDYILPEVTLYFASKLYRGNRTSKTSNDALAAFDSPNMPPLASVGIDIRVHWQLVQRPRELRALRAHTQLCENVAILRLFPGLPRSLVRSILAEPTQGVVLETFGAGNAGSSLLDLFAEASARGVVIVNITQCLQGTVSNIYAAGKKLEDAGVVSGKDMTPECALIKLAYLLGKPELSRNDVRNLIGRSLRGEITATAPVASRNHEHADAAAAAAAAADPGAPVEDQGAETTPRIQELVADILYQSSSPAAPGAAHATKTTASWTITAHEVQAADRAILPHLILKAVQDGNAEALRYHLQKVEKFERTSDDLSTAMALTAASAANTAGARGRNATPVSDARPLASAAATATAAAVGKVNLIDEQQALHHASAQGKDDLVAMLLAAGASVHLRDHYGFSPLFAAVRAGHTHVASLLKATGAHLKADEVGLLEQLFIQRPEVRRALEVAM</sequence>
<dbReference type="PIRSF" id="PIRSF001220">
    <property type="entry name" value="L-ASNase_gatD"/>
    <property type="match status" value="1"/>
</dbReference>
<dbReference type="Pfam" id="PF13637">
    <property type="entry name" value="Ank_4"/>
    <property type="match status" value="1"/>
</dbReference>
<dbReference type="InterPro" id="IPR036152">
    <property type="entry name" value="Asp/glu_Ase-like_sf"/>
</dbReference>
<dbReference type="InterPro" id="IPR041725">
    <property type="entry name" value="L-asparaginase_I"/>
</dbReference>
<feature type="repeat" description="ANK" evidence="6">
    <location>
        <begin position="690"/>
        <end position="722"/>
    </location>
</feature>
<dbReference type="Gene3D" id="3.40.50.40">
    <property type="match status" value="1"/>
</dbReference>
<accession>A0A066VI08</accession>
<dbReference type="PIRSF" id="PIRSF500176">
    <property type="entry name" value="L_ASNase"/>
    <property type="match status" value="1"/>
</dbReference>
<dbReference type="Gene3D" id="1.25.40.20">
    <property type="entry name" value="Ankyrin repeat-containing domain"/>
    <property type="match status" value="1"/>
</dbReference>
<dbReference type="PROSITE" id="PS50088">
    <property type="entry name" value="ANK_REPEAT"/>
    <property type="match status" value="2"/>
</dbReference>
<evidence type="ECO:0000256" key="3">
    <source>
        <dbReference type="ARBA" id="ARBA00022801"/>
    </source>
</evidence>
<dbReference type="PRINTS" id="PR00139">
    <property type="entry name" value="ASNGLNASE"/>
</dbReference>
<dbReference type="OMA" id="INIEVAW"/>
<organism evidence="11 12">
    <name type="scientific">Tilletiaria anomala (strain ATCC 24038 / CBS 436.72 / UBC 951)</name>
    <dbReference type="NCBI Taxonomy" id="1037660"/>
    <lineage>
        <taxon>Eukaryota</taxon>
        <taxon>Fungi</taxon>
        <taxon>Dikarya</taxon>
        <taxon>Basidiomycota</taxon>
        <taxon>Ustilaginomycotina</taxon>
        <taxon>Exobasidiomycetes</taxon>
        <taxon>Georgefischeriales</taxon>
        <taxon>Tilletiariaceae</taxon>
        <taxon>Tilletiaria</taxon>
    </lineage>
</organism>
<evidence type="ECO:0000256" key="8">
    <source>
        <dbReference type="SAM" id="MobiDB-lite"/>
    </source>
</evidence>
<dbReference type="AlphaFoldDB" id="A0A066VI08"/>
<dbReference type="InterPro" id="IPR002110">
    <property type="entry name" value="Ankyrin_rpt"/>
</dbReference>
<keyword evidence="3" id="KW-0378">Hydrolase</keyword>
<dbReference type="HOGENOM" id="CLU_019134_3_0_1"/>
<dbReference type="PROSITE" id="PS00917">
    <property type="entry name" value="ASN_GLN_ASE_2"/>
    <property type="match status" value="1"/>
</dbReference>
<dbReference type="EC" id="3.5.1.1" evidence="1"/>
<feature type="domain" description="Asparaginase/glutaminase C-terminal" evidence="10">
    <location>
        <begin position="368"/>
        <end position="480"/>
    </location>
</feature>
<dbReference type="PROSITE" id="PS50297">
    <property type="entry name" value="ANK_REP_REGION"/>
    <property type="match status" value="1"/>
</dbReference>
<feature type="compositionally biased region" description="Low complexity" evidence="8">
    <location>
        <begin position="70"/>
        <end position="82"/>
    </location>
</feature>
<dbReference type="STRING" id="1037660.A0A066VI08"/>
<dbReference type="FunFam" id="3.40.50.1170:FF:000003">
    <property type="entry name" value="60 kDa lysophospholipase"/>
    <property type="match status" value="1"/>
</dbReference>
<dbReference type="OrthoDB" id="542841at2759"/>
<dbReference type="Gene3D" id="3.40.50.1170">
    <property type="entry name" value="L-asparaginase, N-terminal domain"/>
    <property type="match status" value="1"/>
</dbReference>
<gene>
    <name evidence="11" type="ORF">K437DRAFT_270117</name>
</gene>